<evidence type="ECO:0000313" key="13">
    <source>
        <dbReference type="Proteomes" id="UP000480929"/>
    </source>
</evidence>
<evidence type="ECO:0000256" key="5">
    <source>
        <dbReference type="ARBA" id="ARBA00022989"/>
    </source>
</evidence>
<dbReference type="Gene3D" id="1.10.287.1260">
    <property type="match status" value="1"/>
</dbReference>
<evidence type="ECO:0000259" key="8">
    <source>
        <dbReference type="Pfam" id="PF00924"/>
    </source>
</evidence>
<dbReference type="OrthoDB" id="9809206at2"/>
<keyword evidence="5 7" id="KW-1133">Transmembrane helix</keyword>
<dbReference type="SUPFAM" id="SSF82689">
    <property type="entry name" value="Mechanosensitive channel protein MscS (YggB), C-terminal domain"/>
    <property type="match status" value="1"/>
</dbReference>
<keyword evidence="13" id="KW-1185">Reference proteome</keyword>
<dbReference type="InterPro" id="IPR023408">
    <property type="entry name" value="MscS_beta-dom_sf"/>
</dbReference>
<sequence length="299" mass="32860">MSGILGKTITEYFNGFLSTLAENSGLLFWKGIGILLVILGGKLVLNLISRMTASQIKKSEDMPEMQARRVQTMMTMTRSTFRYIVYGICTLMILAQLGFGNAINNLLLSAGIGSLALGIGAQSLIKDVVTGFFMMFEKQFSVGDYVKLDDVEGTVTATAMRVTYLKNFAGQQIIIPNGSIGRVINYSRMDSLAKITVGTPYEADTRQVMEVLDQAVKAYAKEVKDILVEEPKIQGITDLADSSVNITVICRTLPCCHWEVERGLRLAVKEALDKAGIGIPYPQQDVHLKMEKEEGSQPN</sequence>
<dbReference type="InterPro" id="IPR011014">
    <property type="entry name" value="MscS_channel_TM-2"/>
</dbReference>
<feature type="domain" description="Mechanosensitive ion channel MscS" evidence="8">
    <location>
        <begin position="124"/>
        <end position="188"/>
    </location>
</feature>
<evidence type="ECO:0000313" key="10">
    <source>
        <dbReference type="EMBL" id="MSA88114.1"/>
    </source>
</evidence>
<dbReference type="Gene3D" id="3.30.70.100">
    <property type="match status" value="1"/>
</dbReference>
<dbReference type="PANTHER" id="PTHR30460:SF0">
    <property type="entry name" value="MODERATE CONDUCTANCE MECHANOSENSITIVE CHANNEL YBIO"/>
    <property type="match status" value="1"/>
</dbReference>
<gene>
    <name evidence="11" type="ORF">GKD88_01850</name>
    <name evidence="10" type="ORF">GKE08_02050</name>
</gene>
<evidence type="ECO:0000256" key="4">
    <source>
        <dbReference type="ARBA" id="ARBA00022692"/>
    </source>
</evidence>
<proteinExistence type="inferred from homology"/>
<evidence type="ECO:0000259" key="9">
    <source>
        <dbReference type="Pfam" id="PF21082"/>
    </source>
</evidence>
<reference evidence="12 13" key="1">
    <citation type="journal article" date="2019" name="Nat. Med.">
        <title>A library of human gut bacterial isolates paired with longitudinal multiomics data enables mechanistic microbiome research.</title>
        <authorList>
            <person name="Poyet M."/>
            <person name="Groussin M."/>
            <person name="Gibbons S.M."/>
            <person name="Avila-Pacheco J."/>
            <person name="Jiang X."/>
            <person name="Kearney S.M."/>
            <person name="Perrotta A.R."/>
            <person name="Berdy B."/>
            <person name="Zhao S."/>
            <person name="Lieberman T.D."/>
            <person name="Swanson P.K."/>
            <person name="Smith M."/>
            <person name="Roesemann S."/>
            <person name="Alexander J.E."/>
            <person name="Rich S.A."/>
            <person name="Livny J."/>
            <person name="Vlamakis H."/>
            <person name="Clish C."/>
            <person name="Bullock K."/>
            <person name="Deik A."/>
            <person name="Scott J."/>
            <person name="Pierce K.A."/>
            <person name="Xavier R.J."/>
            <person name="Alm E.J."/>
        </authorList>
    </citation>
    <scope>NUCLEOTIDE SEQUENCE [LARGE SCALE GENOMIC DNA]</scope>
    <source>
        <strain evidence="10 12">BIOML-A4</strain>
        <strain evidence="11 13">BIOML-A5</strain>
    </source>
</reference>
<feature type="transmembrane region" description="Helical" evidence="7">
    <location>
        <begin position="27"/>
        <end position="48"/>
    </location>
</feature>
<organism evidence="10 12">
    <name type="scientific">Holdemania massiliensis</name>
    <dbReference type="NCBI Taxonomy" id="1468449"/>
    <lineage>
        <taxon>Bacteria</taxon>
        <taxon>Bacillati</taxon>
        <taxon>Bacillota</taxon>
        <taxon>Erysipelotrichia</taxon>
        <taxon>Erysipelotrichales</taxon>
        <taxon>Erysipelotrichaceae</taxon>
        <taxon>Holdemania</taxon>
    </lineage>
</organism>
<evidence type="ECO:0000313" key="12">
    <source>
        <dbReference type="Proteomes" id="UP000433575"/>
    </source>
</evidence>
<comment type="subcellular location">
    <subcellularLocation>
        <location evidence="1">Cell membrane</location>
        <topology evidence="1">Multi-pass membrane protein</topology>
    </subcellularLocation>
</comment>
<dbReference type="RefSeq" id="WP_154237750.1">
    <property type="nucleotide sequence ID" value="NZ_CALJPI010000143.1"/>
</dbReference>
<feature type="domain" description="Mechanosensitive ion channel MscS C-terminal" evidence="9">
    <location>
        <begin position="194"/>
        <end position="279"/>
    </location>
</feature>
<dbReference type="SUPFAM" id="SSF82861">
    <property type="entry name" value="Mechanosensitive channel protein MscS (YggB), transmembrane region"/>
    <property type="match status" value="1"/>
</dbReference>
<feature type="transmembrane region" description="Helical" evidence="7">
    <location>
        <begin position="83"/>
        <end position="100"/>
    </location>
</feature>
<evidence type="ECO:0000256" key="1">
    <source>
        <dbReference type="ARBA" id="ARBA00004651"/>
    </source>
</evidence>
<dbReference type="InterPro" id="IPR045276">
    <property type="entry name" value="YbiO_bact"/>
</dbReference>
<evidence type="ECO:0000256" key="6">
    <source>
        <dbReference type="ARBA" id="ARBA00023136"/>
    </source>
</evidence>
<protein>
    <submittedName>
        <fullName evidence="10">Mechanosensitive ion channel</fullName>
    </submittedName>
</protein>
<dbReference type="EMBL" id="WKPI01000002">
    <property type="protein sequence ID" value="MSC31869.1"/>
    <property type="molecule type" value="Genomic_DNA"/>
</dbReference>
<dbReference type="Proteomes" id="UP000433575">
    <property type="component" value="Unassembled WGS sequence"/>
</dbReference>
<dbReference type="GO" id="GO:0008381">
    <property type="term" value="F:mechanosensitive monoatomic ion channel activity"/>
    <property type="evidence" value="ECO:0007669"/>
    <property type="project" value="InterPro"/>
</dbReference>
<dbReference type="GO" id="GO:0005886">
    <property type="term" value="C:plasma membrane"/>
    <property type="evidence" value="ECO:0007669"/>
    <property type="project" value="UniProtKB-SubCell"/>
</dbReference>
<dbReference type="InterPro" id="IPR006685">
    <property type="entry name" value="MscS_channel_2nd"/>
</dbReference>
<evidence type="ECO:0000313" key="11">
    <source>
        <dbReference type="EMBL" id="MSC31869.1"/>
    </source>
</evidence>
<evidence type="ECO:0000256" key="3">
    <source>
        <dbReference type="ARBA" id="ARBA00022475"/>
    </source>
</evidence>
<dbReference type="Gene3D" id="2.30.30.60">
    <property type="match status" value="1"/>
</dbReference>
<evidence type="ECO:0000256" key="7">
    <source>
        <dbReference type="SAM" id="Phobius"/>
    </source>
</evidence>
<keyword evidence="6 7" id="KW-0472">Membrane</keyword>
<keyword evidence="3" id="KW-1003">Cell membrane</keyword>
<dbReference type="InterPro" id="IPR049278">
    <property type="entry name" value="MS_channel_C"/>
</dbReference>
<comment type="caution">
    <text evidence="10">The sequence shown here is derived from an EMBL/GenBank/DDBJ whole genome shotgun (WGS) entry which is preliminary data.</text>
</comment>
<comment type="similarity">
    <text evidence="2">Belongs to the MscS (TC 1.A.23) family.</text>
</comment>
<dbReference type="PANTHER" id="PTHR30460">
    <property type="entry name" value="MODERATE CONDUCTANCE MECHANOSENSITIVE CHANNEL YBIO"/>
    <property type="match status" value="1"/>
</dbReference>
<dbReference type="Pfam" id="PF21082">
    <property type="entry name" value="MS_channel_3rd"/>
    <property type="match status" value="1"/>
</dbReference>
<name>A0A6N7S2Q3_9FIRM</name>
<dbReference type="AlphaFoldDB" id="A0A6N7S2Q3"/>
<keyword evidence="4 7" id="KW-0812">Transmembrane</keyword>
<dbReference type="Pfam" id="PF00924">
    <property type="entry name" value="MS_channel_2nd"/>
    <property type="match status" value="1"/>
</dbReference>
<dbReference type="EMBL" id="WKPJ01000002">
    <property type="protein sequence ID" value="MSA88114.1"/>
    <property type="molecule type" value="Genomic_DNA"/>
</dbReference>
<dbReference type="SUPFAM" id="SSF50182">
    <property type="entry name" value="Sm-like ribonucleoproteins"/>
    <property type="match status" value="1"/>
</dbReference>
<accession>A0A6N7S2Q3</accession>
<evidence type="ECO:0000256" key="2">
    <source>
        <dbReference type="ARBA" id="ARBA00008017"/>
    </source>
</evidence>
<dbReference type="InterPro" id="IPR010920">
    <property type="entry name" value="LSM_dom_sf"/>
</dbReference>
<dbReference type="InterPro" id="IPR011066">
    <property type="entry name" value="MscS_channel_C_sf"/>
</dbReference>
<dbReference type="Proteomes" id="UP000480929">
    <property type="component" value="Unassembled WGS sequence"/>
</dbReference>